<feature type="compositionally biased region" description="Basic residues" evidence="1">
    <location>
        <begin position="228"/>
        <end position="240"/>
    </location>
</feature>
<feature type="compositionally biased region" description="Basic residues" evidence="1">
    <location>
        <begin position="23"/>
        <end position="40"/>
    </location>
</feature>
<dbReference type="GO" id="GO:0000286">
    <property type="term" value="F:alanine dehydrogenase activity"/>
    <property type="evidence" value="ECO:0007669"/>
    <property type="project" value="UniProtKB-EC"/>
</dbReference>
<feature type="region of interest" description="Disordered" evidence="1">
    <location>
        <begin position="1"/>
        <end position="254"/>
    </location>
</feature>
<evidence type="ECO:0000256" key="1">
    <source>
        <dbReference type="SAM" id="MobiDB-lite"/>
    </source>
</evidence>
<name>A0A6J4M1V8_9ACTN</name>
<accession>A0A6J4M1V8</accession>
<feature type="non-terminal residue" evidence="2">
    <location>
        <position position="1"/>
    </location>
</feature>
<feature type="compositionally biased region" description="Basic residues" evidence="1">
    <location>
        <begin position="333"/>
        <end position="357"/>
    </location>
</feature>
<feature type="compositionally biased region" description="Basic residues" evidence="1">
    <location>
        <begin position="154"/>
        <end position="177"/>
    </location>
</feature>
<gene>
    <name evidence="2" type="ORF">AVDCRST_MAG36-1767</name>
</gene>
<reference evidence="2" key="1">
    <citation type="submission" date="2020-02" db="EMBL/GenBank/DDBJ databases">
        <authorList>
            <person name="Meier V. D."/>
        </authorList>
    </citation>
    <scope>NUCLEOTIDE SEQUENCE</scope>
    <source>
        <strain evidence="2">AVDCRST_MAG36</strain>
    </source>
</reference>
<feature type="compositionally biased region" description="Basic and acidic residues" evidence="1">
    <location>
        <begin position="214"/>
        <end position="227"/>
    </location>
</feature>
<keyword evidence="2" id="KW-0560">Oxidoreductase</keyword>
<protein>
    <submittedName>
        <fullName evidence="2">Alanine dehydrogenase</fullName>
        <ecNumber evidence="2">1.4.1.1</ecNumber>
    </submittedName>
</protein>
<feature type="compositionally biased region" description="Basic and acidic residues" evidence="1">
    <location>
        <begin position="178"/>
        <end position="189"/>
    </location>
</feature>
<dbReference type="EMBL" id="CADCUH010000120">
    <property type="protein sequence ID" value="CAA9347983.1"/>
    <property type="molecule type" value="Genomic_DNA"/>
</dbReference>
<proteinExistence type="predicted"/>
<evidence type="ECO:0000313" key="2">
    <source>
        <dbReference type="EMBL" id="CAA9347983.1"/>
    </source>
</evidence>
<dbReference type="AlphaFoldDB" id="A0A6J4M1V8"/>
<organism evidence="2">
    <name type="scientific">uncultured Nocardioidaceae bacterium</name>
    <dbReference type="NCBI Taxonomy" id="253824"/>
    <lineage>
        <taxon>Bacteria</taxon>
        <taxon>Bacillati</taxon>
        <taxon>Actinomycetota</taxon>
        <taxon>Actinomycetes</taxon>
        <taxon>Propionibacteriales</taxon>
        <taxon>Nocardioidaceae</taxon>
        <taxon>environmental samples</taxon>
    </lineage>
</organism>
<sequence length="370" mass="41322">EDRCPEGDQEPRVPRRDDAGRGARARRPRSRRPHRGRRRDRLVDPRRAVRRGRRQARRLPGRGLGQRRDDPQGQGAGRGGVRPDARGPGALHLPPPRRRRAADPGARRPRGHRDRLRDRADPRPAAAAARADERGCRPARPAGRSAHAHAGAGRPRRAHGRSLRGVRREGRRHRRRRLGDERRDDRAGDAGRGAPARPRHRAAATGRPDLPGPHADRGVEPLRDRARGARRRPRHRRGARAGRQGTDAGLQRAGLPDEAGVGARRHLDRPGRLLRGLPPHDARRADVPGARLGLLLRGEHARRGAAHLDVRADQRDAALRRRARRQGLAAGMPRRRVARARAQHPRRAAHQRPRRAVARPGVHPARVRPL</sequence>
<feature type="region of interest" description="Disordered" evidence="1">
    <location>
        <begin position="327"/>
        <end position="370"/>
    </location>
</feature>
<feature type="non-terminal residue" evidence="2">
    <location>
        <position position="370"/>
    </location>
</feature>
<dbReference type="EC" id="1.4.1.1" evidence="2"/>
<feature type="compositionally biased region" description="Low complexity" evidence="1">
    <location>
        <begin position="138"/>
        <end position="153"/>
    </location>
</feature>
<feature type="compositionally biased region" description="Basic and acidic residues" evidence="1">
    <location>
        <begin position="1"/>
        <end position="21"/>
    </location>
</feature>
<feature type="compositionally biased region" description="Basic residues" evidence="1">
    <location>
        <begin position="48"/>
        <end position="60"/>
    </location>
</feature>